<sequence>MTAPAFMALPPEVHSALLSSGPGPGPVLAAAGTWNALSAEYASVAAELSDVLTAVQAGAWQGPSAESYEAANAPYLAWLAQASADSATVAAQHETVAAAYTAALAAMPTLAELTTNHTVHGVLLATNFFGVNTVPIALNEADYARMWVQAATTMSTYQAVAGSAAASTPETPAAPAILKSAASAETSDPADPWGPAHTWTDPFLEGIAQVLRYVGVNWEPGTGTINGLPYSTFTNPLTGLYWVKNTVTLIQEVDYVIANVGAHPEVALLLLNPATLSSFLIAHPLVAIELGAAISSSLTAPLGSLSAFAALAALPWLSDVPILVDAVPDAVAAPVPSVTTVSNLHVVSVAGSVPATGSPAAGLPASASAGAGAPAPAPAAVGGAGAALPYLIGFGGGPGIGFDSSNKTGSGTGARAKSPASDSAAEESAARRQARRRRRRRTQLHDHGDQFADMNVDPEWASPDDSPNASHGSAGQLGFGGSVVKHDVREAGLTTLAGDSFSGLPTEPLMPSTWTGQSGEGVDHRPDH</sequence>
<evidence type="ECO:0000256" key="1">
    <source>
        <dbReference type="ARBA" id="ARBA00010652"/>
    </source>
</evidence>
<dbReference type="InterPro" id="IPR000030">
    <property type="entry name" value="PPE_dom"/>
</dbReference>
<feature type="domain" description="PPE" evidence="3">
    <location>
        <begin position="6"/>
        <end position="168"/>
    </location>
</feature>
<dbReference type="EMBL" id="LDPO01000004">
    <property type="protein sequence ID" value="KLO29979.1"/>
    <property type="molecule type" value="Genomic_DNA"/>
</dbReference>
<dbReference type="Pfam" id="PF00823">
    <property type="entry name" value="PPE"/>
    <property type="match status" value="1"/>
</dbReference>
<reference evidence="5 6" key="1">
    <citation type="submission" date="2015-05" db="EMBL/GenBank/DDBJ databases">
        <title>Genome sequence of Mycobacterium heraklionense Davo strain.</title>
        <authorList>
            <person name="Greninger A.L."/>
            <person name="Cunningham G."/>
            <person name="Miller S."/>
        </authorList>
    </citation>
    <scope>NUCLEOTIDE SEQUENCE [LARGE SCALE GENOMIC DNA]</scope>
    <source>
        <strain evidence="5 6">Davo</strain>
    </source>
</reference>
<evidence type="ECO:0000259" key="4">
    <source>
        <dbReference type="Pfam" id="PF18878"/>
    </source>
</evidence>
<dbReference type="Gene3D" id="1.20.1260.20">
    <property type="entry name" value="PPE superfamily"/>
    <property type="match status" value="1"/>
</dbReference>
<protein>
    <recommendedName>
        <fullName evidence="7">PPE family protein</fullName>
    </recommendedName>
</protein>
<evidence type="ECO:0000256" key="2">
    <source>
        <dbReference type="SAM" id="MobiDB-lite"/>
    </source>
</evidence>
<feature type="region of interest" description="Disordered" evidence="2">
    <location>
        <begin position="495"/>
        <end position="528"/>
    </location>
</feature>
<evidence type="ECO:0000313" key="5">
    <source>
        <dbReference type="EMBL" id="KLO29979.1"/>
    </source>
</evidence>
<feature type="compositionally biased region" description="Basic residues" evidence="2">
    <location>
        <begin position="432"/>
        <end position="442"/>
    </location>
</feature>
<gene>
    <name evidence="5" type="ORF">ABW16_06785</name>
</gene>
<proteinExistence type="inferred from homology"/>
<dbReference type="SUPFAM" id="SSF140459">
    <property type="entry name" value="PE/PPE dimer-like"/>
    <property type="match status" value="1"/>
</dbReference>
<dbReference type="RefSeq" id="WP_047318402.1">
    <property type="nucleotide sequence ID" value="NZ_LDPO01000004.1"/>
</dbReference>
<dbReference type="PANTHER" id="PTHR46766">
    <property type="entry name" value="GLUTAMINE-RICH PROTEIN 2"/>
    <property type="match status" value="1"/>
</dbReference>
<dbReference type="InterPro" id="IPR038332">
    <property type="entry name" value="PPE_sf"/>
</dbReference>
<evidence type="ECO:0000313" key="6">
    <source>
        <dbReference type="Proteomes" id="UP000036464"/>
    </source>
</evidence>
<feature type="region of interest" description="Disordered" evidence="2">
    <location>
        <begin position="404"/>
        <end position="478"/>
    </location>
</feature>
<dbReference type="Proteomes" id="UP000036464">
    <property type="component" value="Unassembled WGS sequence"/>
</dbReference>
<evidence type="ECO:0000259" key="3">
    <source>
        <dbReference type="Pfam" id="PF00823"/>
    </source>
</evidence>
<evidence type="ECO:0008006" key="7">
    <source>
        <dbReference type="Google" id="ProtNLM"/>
    </source>
</evidence>
<name>A0ABR5FH76_9MYCO</name>
<comment type="similarity">
    <text evidence="1">Belongs to the mycobacterial PPE family.</text>
</comment>
<comment type="caution">
    <text evidence="5">The sequence shown here is derived from an EMBL/GenBank/DDBJ whole genome shotgun (WGS) entry which is preliminary data.</text>
</comment>
<keyword evidence="6" id="KW-1185">Reference proteome</keyword>
<feature type="domain" description="PPE-PPW subfamily C-terminal" evidence="4">
    <location>
        <begin position="469"/>
        <end position="514"/>
    </location>
</feature>
<dbReference type="PANTHER" id="PTHR46766:SF1">
    <property type="entry name" value="GLUTAMINE-RICH PROTEIN 2"/>
    <property type="match status" value="1"/>
</dbReference>
<dbReference type="Pfam" id="PF18878">
    <property type="entry name" value="PPE-PPW"/>
    <property type="match status" value="1"/>
</dbReference>
<organism evidence="5 6">
    <name type="scientific">Mycolicibacter heraklionensis</name>
    <dbReference type="NCBI Taxonomy" id="512402"/>
    <lineage>
        <taxon>Bacteria</taxon>
        <taxon>Bacillati</taxon>
        <taxon>Actinomycetota</taxon>
        <taxon>Actinomycetes</taxon>
        <taxon>Mycobacteriales</taxon>
        <taxon>Mycobacteriaceae</taxon>
        <taxon>Mycolicibacter</taxon>
    </lineage>
</organism>
<dbReference type="InterPro" id="IPR043641">
    <property type="entry name" value="PPE-PPW_C"/>
</dbReference>
<accession>A0ABR5FH76</accession>